<name>A0A0P6XKU5_9CHLR</name>
<evidence type="ECO:0000313" key="1">
    <source>
        <dbReference type="EMBL" id="KPL72239.1"/>
    </source>
</evidence>
<dbReference type="AlphaFoldDB" id="A0A0P6XKU5"/>
<keyword evidence="2" id="KW-1185">Reference proteome</keyword>
<dbReference type="OrthoDB" id="467945at2"/>
<proteinExistence type="predicted"/>
<reference evidence="1 2" key="1">
    <citation type="submission" date="2015-07" db="EMBL/GenBank/DDBJ databases">
        <title>Genome sequence of Ornatilinea apprima DSM 23815.</title>
        <authorList>
            <person name="Hemp J."/>
            <person name="Ward L.M."/>
            <person name="Pace L.A."/>
            <person name="Fischer W.W."/>
        </authorList>
    </citation>
    <scope>NUCLEOTIDE SEQUENCE [LARGE SCALE GENOMIC DNA]</scope>
    <source>
        <strain evidence="1 2">P3M-1</strain>
    </source>
</reference>
<protein>
    <submittedName>
        <fullName evidence="1">Uncharacterized protein</fullName>
    </submittedName>
</protein>
<evidence type="ECO:0000313" key="2">
    <source>
        <dbReference type="Proteomes" id="UP000050417"/>
    </source>
</evidence>
<organism evidence="1 2">
    <name type="scientific">Ornatilinea apprima</name>
    <dbReference type="NCBI Taxonomy" id="1134406"/>
    <lineage>
        <taxon>Bacteria</taxon>
        <taxon>Bacillati</taxon>
        <taxon>Chloroflexota</taxon>
        <taxon>Anaerolineae</taxon>
        <taxon>Anaerolineales</taxon>
        <taxon>Anaerolineaceae</taxon>
        <taxon>Ornatilinea</taxon>
    </lineage>
</organism>
<comment type="caution">
    <text evidence="1">The sequence shown here is derived from an EMBL/GenBank/DDBJ whole genome shotgun (WGS) entry which is preliminary data.</text>
</comment>
<accession>A0A0P6XKU5</accession>
<dbReference type="EMBL" id="LGCL01000039">
    <property type="protein sequence ID" value="KPL72239.1"/>
    <property type="molecule type" value="Genomic_DNA"/>
</dbReference>
<gene>
    <name evidence="1" type="ORF">ADN00_15590</name>
</gene>
<dbReference type="RefSeq" id="WP_075063955.1">
    <property type="nucleotide sequence ID" value="NZ_LGCL01000039.1"/>
</dbReference>
<dbReference type="STRING" id="1134406.ADN00_15590"/>
<dbReference type="Proteomes" id="UP000050417">
    <property type="component" value="Unassembled WGS sequence"/>
</dbReference>
<sequence length="218" mass="24774">MNSTSKEIIKLLKKVTATGHSQSQIFDDWLEITHLSLEALPKIAQAYSKGETYTDPPEVAEVFKRVQFRYGTSFELLKQAFAILIQSCSRSQVFFGNENGIPGDTSPDTLGEVYMEFGLPSKYTGQFFTPWPIAQFMALASMKDVENEVHERIKEACNKDVFAQALLAASMVIRDGKEAGQFFFGTLLPYIARRTKEQVEPDQKLRSHYMRLIWAIRS</sequence>